<comment type="caution">
    <text evidence="1">The sequence shown here is derived from an EMBL/GenBank/DDBJ whole genome shotgun (WGS) entry which is preliminary data.</text>
</comment>
<dbReference type="Proteomes" id="UP000547976">
    <property type="component" value="Unassembled WGS sequence"/>
</dbReference>
<evidence type="ECO:0000313" key="2">
    <source>
        <dbReference type="Proteomes" id="UP000547976"/>
    </source>
</evidence>
<keyword evidence="2" id="KW-1185">Reference proteome</keyword>
<name>A0A8H5V401_GIBSU</name>
<evidence type="ECO:0000313" key="1">
    <source>
        <dbReference type="EMBL" id="KAF5609751.1"/>
    </source>
</evidence>
<dbReference type="RefSeq" id="XP_036540677.1">
    <property type="nucleotide sequence ID" value="XM_036681662.1"/>
</dbReference>
<organism evidence="1 2">
    <name type="scientific">Gibberella subglutinans</name>
    <name type="common">Fusarium subglutinans</name>
    <dbReference type="NCBI Taxonomy" id="42677"/>
    <lineage>
        <taxon>Eukaryota</taxon>
        <taxon>Fungi</taxon>
        <taxon>Dikarya</taxon>
        <taxon>Ascomycota</taxon>
        <taxon>Pezizomycotina</taxon>
        <taxon>Sordariomycetes</taxon>
        <taxon>Hypocreomycetidae</taxon>
        <taxon>Hypocreales</taxon>
        <taxon>Nectriaceae</taxon>
        <taxon>Fusarium</taxon>
        <taxon>Fusarium fujikuroi species complex</taxon>
    </lineage>
</organism>
<gene>
    <name evidence="1" type="ORF">FSUBG_3748</name>
</gene>
<proteinExistence type="predicted"/>
<sequence length="101" mass="11404">MKIAISHLTPLICWEVAKENSTLILFIIPSGGFSVSQNDPALNHCIVMFGPGPCGCLGWRMQAQIHHRSYNGRLLHSGDRVFLRSPTVDCDRSHNRDHFYN</sequence>
<accession>A0A8H5V401</accession>
<dbReference type="EMBL" id="JAAOAV010000032">
    <property type="protein sequence ID" value="KAF5609751.1"/>
    <property type="molecule type" value="Genomic_DNA"/>
</dbReference>
<reference evidence="1 2" key="1">
    <citation type="submission" date="2020-05" db="EMBL/GenBank/DDBJ databases">
        <title>Identification and distribution of gene clusters putatively required for synthesis of sphingolipid metabolism inhibitors in phylogenetically diverse species of the filamentous fungus Fusarium.</title>
        <authorList>
            <person name="Kim H.-S."/>
            <person name="Busman M."/>
            <person name="Brown D.W."/>
            <person name="Divon H."/>
            <person name="Uhlig S."/>
            <person name="Proctor R.H."/>
        </authorList>
    </citation>
    <scope>NUCLEOTIDE SEQUENCE [LARGE SCALE GENOMIC DNA]</scope>
    <source>
        <strain evidence="1 2">NRRL 66333</strain>
    </source>
</reference>
<dbReference type="AlphaFoldDB" id="A0A8H5V401"/>
<protein>
    <submittedName>
        <fullName evidence="1">Uncharacterized protein</fullName>
    </submittedName>
</protein>
<dbReference type="GeneID" id="59316380"/>